<keyword evidence="3" id="KW-1185">Reference proteome</keyword>
<evidence type="ECO:0008006" key="4">
    <source>
        <dbReference type="Google" id="ProtNLM"/>
    </source>
</evidence>
<protein>
    <recommendedName>
        <fullName evidence="4">Secreted protein</fullName>
    </recommendedName>
</protein>
<proteinExistence type="predicted"/>
<evidence type="ECO:0000256" key="1">
    <source>
        <dbReference type="SAM" id="SignalP"/>
    </source>
</evidence>
<evidence type="ECO:0000313" key="3">
    <source>
        <dbReference type="Proteomes" id="UP000799444"/>
    </source>
</evidence>
<organism evidence="2 3">
    <name type="scientific">Polyplosphaeria fusca</name>
    <dbReference type="NCBI Taxonomy" id="682080"/>
    <lineage>
        <taxon>Eukaryota</taxon>
        <taxon>Fungi</taxon>
        <taxon>Dikarya</taxon>
        <taxon>Ascomycota</taxon>
        <taxon>Pezizomycotina</taxon>
        <taxon>Dothideomycetes</taxon>
        <taxon>Pleosporomycetidae</taxon>
        <taxon>Pleosporales</taxon>
        <taxon>Tetraplosphaeriaceae</taxon>
        <taxon>Polyplosphaeria</taxon>
    </lineage>
</organism>
<evidence type="ECO:0000313" key="2">
    <source>
        <dbReference type="EMBL" id="KAF2732628.1"/>
    </source>
</evidence>
<name>A0A9P4V118_9PLEO</name>
<feature type="signal peptide" evidence="1">
    <location>
        <begin position="1"/>
        <end position="19"/>
    </location>
</feature>
<feature type="chain" id="PRO_5040131052" description="Secreted protein" evidence="1">
    <location>
        <begin position="20"/>
        <end position="183"/>
    </location>
</feature>
<gene>
    <name evidence="2" type="ORF">EJ04DRAFT_306501</name>
</gene>
<sequence>MMWSRIETLLGMSLQCALLTLNRPFWPSAVAVLEGEMVGFSELVQMRRRKQRLARSIEIPYDFPISGSCNAGSFMREVNYPPSQRVAQHITTAIFVVCLSSRAYRNSRSRCSSEIERFFLAGPLLVCPVVGYRGTRPIAFVRSQSPRFSNVGGLASTSGTPHSIPSFWTDSQSGTWWGPVSTL</sequence>
<dbReference type="AlphaFoldDB" id="A0A9P4V118"/>
<keyword evidence="1" id="KW-0732">Signal</keyword>
<dbReference type="EMBL" id="ML996174">
    <property type="protein sequence ID" value="KAF2732628.1"/>
    <property type="molecule type" value="Genomic_DNA"/>
</dbReference>
<dbReference type="Proteomes" id="UP000799444">
    <property type="component" value="Unassembled WGS sequence"/>
</dbReference>
<comment type="caution">
    <text evidence="2">The sequence shown here is derived from an EMBL/GenBank/DDBJ whole genome shotgun (WGS) entry which is preliminary data.</text>
</comment>
<reference evidence="2" key="1">
    <citation type="journal article" date="2020" name="Stud. Mycol.">
        <title>101 Dothideomycetes genomes: a test case for predicting lifestyles and emergence of pathogens.</title>
        <authorList>
            <person name="Haridas S."/>
            <person name="Albert R."/>
            <person name="Binder M."/>
            <person name="Bloem J."/>
            <person name="Labutti K."/>
            <person name="Salamov A."/>
            <person name="Andreopoulos B."/>
            <person name="Baker S."/>
            <person name="Barry K."/>
            <person name="Bills G."/>
            <person name="Bluhm B."/>
            <person name="Cannon C."/>
            <person name="Castanera R."/>
            <person name="Culley D."/>
            <person name="Daum C."/>
            <person name="Ezra D."/>
            <person name="Gonzalez J."/>
            <person name="Henrissat B."/>
            <person name="Kuo A."/>
            <person name="Liang C."/>
            <person name="Lipzen A."/>
            <person name="Lutzoni F."/>
            <person name="Magnuson J."/>
            <person name="Mondo S."/>
            <person name="Nolan M."/>
            <person name="Ohm R."/>
            <person name="Pangilinan J."/>
            <person name="Park H.-J."/>
            <person name="Ramirez L."/>
            <person name="Alfaro M."/>
            <person name="Sun H."/>
            <person name="Tritt A."/>
            <person name="Yoshinaga Y."/>
            <person name="Zwiers L.-H."/>
            <person name="Turgeon B."/>
            <person name="Goodwin S."/>
            <person name="Spatafora J."/>
            <person name="Crous P."/>
            <person name="Grigoriev I."/>
        </authorList>
    </citation>
    <scope>NUCLEOTIDE SEQUENCE</scope>
    <source>
        <strain evidence="2">CBS 125425</strain>
    </source>
</reference>
<accession>A0A9P4V118</accession>